<feature type="domain" description="EGF-like" evidence="13">
    <location>
        <begin position="349"/>
        <end position="387"/>
    </location>
</feature>
<dbReference type="GO" id="GO:0009986">
    <property type="term" value="C:cell surface"/>
    <property type="evidence" value="ECO:0007669"/>
    <property type="project" value="TreeGrafter"/>
</dbReference>
<evidence type="ECO:0000256" key="8">
    <source>
        <dbReference type="ARBA" id="ARBA00023157"/>
    </source>
</evidence>
<dbReference type="SMART" id="SM00042">
    <property type="entry name" value="CUB"/>
    <property type="match status" value="1"/>
</dbReference>
<dbReference type="GO" id="GO:0005509">
    <property type="term" value="F:calcium ion binding"/>
    <property type="evidence" value="ECO:0007669"/>
    <property type="project" value="InterPro"/>
</dbReference>
<dbReference type="InterPro" id="IPR000152">
    <property type="entry name" value="EGF-type_Asp/Asn_hydroxyl_site"/>
</dbReference>
<dbReference type="SMART" id="SM01411">
    <property type="entry name" value="Ephrin_rec_like"/>
    <property type="match status" value="3"/>
</dbReference>
<keyword evidence="4 10" id="KW-0245">EGF-like domain</keyword>
<feature type="domain" description="CUB" evidence="12">
    <location>
        <begin position="832"/>
        <end position="943"/>
    </location>
</feature>
<evidence type="ECO:0000256" key="4">
    <source>
        <dbReference type="ARBA" id="ARBA00022536"/>
    </source>
</evidence>
<dbReference type="CDD" id="cd00054">
    <property type="entry name" value="EGF_CA"/>
    <property type="match status" value="1"/>
</dbReference>
<feature type="domain" description="EGF-like" evidence="13">
    <location>
        <begin position="388"/>
        <end position="428"/>
    </location>
</feature>
<comment type="subcellular location">
    <subcellularLocation>
        <location evidence="1">Secreted</location>
        <location evidence="1">Extracellular space</location>
        <location evidence="1">Extracellular matrix</location>
    </subcellularLocation>
</comment>
<feature type="domain" description="EGF-like" evidence="13">
    <location>
        <begin position="66"/>
        <end position="106"/>
    </location>
</feature>
<keyword evidence="8 10" id="KW-1015">Disulfide bond</keyword>
<keyword evidence="5 11" id="KW-0732">Signal</keyword>
<dbReference type="CDD" id="cd00041">
    <property type="entry name" value="CUB"/>
    <property type="match status" value="1"/>
</dbReference>
<dbReference type="EMBL" id="JARKIK010000049">
    <property type="protein sequence ID" value="KAK8734860.1"/>
    <property type="molecule type" value="Genomic_DNA"/>
</dbReference>
<feature type="disulfide bond" evidence="10">
    <location>
        <begin position="353"/>
        <end position="363"/>
    </location>
</feature>
<sequence>MQLWWACISILYLCTWAGQATGVDQGRAVLSAGVQRYQHAHALIRYPRARSLDKTRRYSGKYRRKRPDVCKTGRHRCDRHAVCKNFKRFHRCSCKRGWEGNGRNCKDVDECRLRNGGCVHLCTNSPGNYTCSCHLGFLQDPQDPHNCQDLDECDLGQATCHHHCLNTLGSYRCTCRDGYALTADGHTCAASVACTALGCDHHCLLNAEGEPSCACREGHILSQARHCLPTCAVGNGGCQHKCQLTASGPVCTCHPQYLLAPDGHSCIPSCAIKNGGCERNCHNTATGVRCSCPNGFTLHADQRSCLDVDECRGQEEGGCDQRCVNNYGSYECVCPQGYKLQPDERSCRDINECAINGTCQHFCTNTPGSYRCSCDTGYQLFAGAHCGDMNECSTNNGGCSHTCVNTQGSYYCQCMDGFRLHSNNKDCLPTGRCTPFRNPTKAEVSCYHLEDYSYEERCTVRCRPGATFTTGAQDYYVFTCGQHTGFTWRAHPVEVNTSYLSCSEVTVSPGYKRLARLMLTTRMDDNTTLESVLQGLTQVLTEKMSYCNDKCQLRFVSEELTNSKKLKKKLQLDPDQQVVRTKFEVLAFPTTPRKCGRKCLRLYAQRLLHDVLRPLKKTLLEHQSISSVTGHQYQVLPKTYKARGPMKVACPNGFVHVGKKCVACSLGSYHDVRKDECVACPVSSYQPQEAKVKCLSCPVVDHPHIPPKTGARNLSECADVCPAGHWSADGFSPCQACSSGSYQEDMGRVKCSTCPQSRTSPPGASAFHQCFPPGELCERGHYWNESSDQCESCPLGFYQDNVGASSCIQCPESSTTDHPASTSLSACKRHACGGYVGELSGVFETPNYPGNYPDNARCTWVVKPAKGRRVLVVVPEIRLSHDQCGDYLVLRKSKSPYSSVTFETCSSVERPVVFTAKSRRLWVHFRSDSNNTDRGFRIQFVTYNKEYDKLLNTIVKDNRLYSLHNHLAILRDRELLPRLLEVVAEPIKYYEYAREKDKLFPSSFIRLLTPKVRRFFSYRRRK</sequence>
<dbReference type="InterPro" id="IPR009030">
    <property type="entry name" value="Growth_fac_rcpt_cys_sf"/>
</dbReference>
<dbReference type="FunFam" id="2.10.25.10:FF:000240">
    <property type="entry name" value="Vitamin K-dependent protein S"/>
    <property type="match status" value="2"/>
</dbReference>
<protein>
    <recommendedName>
        <fullName evidence="16">Signal peptide, CUB and EGF-like domain-containing protein 1</fullName>
    </recommendedName>
</protein>
<evidence type="ECO:0000313" key="14">
    <source>
        <dbReference type="EMBL" id="KAK8734860.1"/>
    </source>
</evidence>
<feature type="signal peptide" evidence="11">
    <location>
        <begin position="1"/>
        <end position="22"/>
    </location>
</feature>
<dbReference type="PROSITE" id="PS01180">
    <property type="entry name" value="CUB"/>
    <property type="match status" value="1"/>
</dbReference>
<keyword evidence="15" id="KW-1185">Reference proteome</keyword>
<feature type="domain" description="EGF-like" evidence="13">
    <location>
        <begin position="149"/>
        <end position="189"/>
    </location>
</feature>
<dbReference type="InterPro" id="IPR024731">
    <property type="entry name" value="NELL2-like_EGF"/>
</dbReference>
<dbReference type="Pfam" id="PF07699">
    <property type="entry name" value="Ephrin_rec_like"/>
    <property type="match status" value="3"/>
</dbReference>
<dbReference type="PANTHER" id="PTHR24046:SF7">
    <property type="entry name" value="CUB DOMAIN-CONTAINING PROTEIN"/>
    <property type="match status" value="1"/>
</dbReference>
<dbReference type="InterPro" id="IPR001881">
    <property type="entry name" value="EGF-like_Ca-bd_dom"/>
</dbReference>
<evidence type="ECO:0000256" key="7">
    <source>
        <dbReference type="ARBA" id="ARBA00022837"/>
    </source>
</evidence>
<evidence type="ECO:0000256" key="1">
    <source>
        <dbReference type="ARBA" id="ARBA00004498"/>
    </source>
</evidence>
<keyword evidence="7" id="KW-0106">Calcium</keyword>
<dbReference type="SUPFAM" id="SSF57196">
    <property type="entry name" value="EGF/Laminin"/>
    <property type="match status" value="2"/>
</dbReference>
<dbReference type="PROSITE" id="PS01187">
    <property type="entry name" value="EGF_CA"/>
    <property type="match status" value="3"/>
</dbReference>
<dbReference type="Gene3D" id="2.10.50.10">
    <property type="entry name" value="Tumor Necrosis Factor Receptor, subunit A, domain 2"/>
    <property type="match status" value="3"/>
</dbReference>
<evidence type="ECO:0000259" key="12">
    <source>
        <dbReference type="PROSITE" id="PS01180"/>
    </source>
</evidence>
<dbReference type="FunFam" id="2.10.25.10:FF:000008">
    <property type="entry name" value="Signal peptide, CUB domain, EGF-like 2"/>
    <property type="match status" value="2"/>
</dbReference>
<evidence type="ECO:0000256" key="3">
    <source>
        <dbReference type="ARBA" id="ARBA00022530"/>
    </source>
</evidence>
<dbReference type="InterPro" id="IPR052071">
    <property type="entry name" value="SCUB_EGF-like_domain"/>
</dbReference>
<dbReference type="InterPro" id="IPR026823">
    <property type="entry name" value="cEGF"/>
</dbReference>
<proteinExistence type="predicted"/>
<feature type="chain" id="PRO_5043754745" description="Signal peptide, CUB and EGF-like domain-containing protein 1" evidence="11">
    <location>
        <begin position="23"/>
        <end position="1022"/>
    </location>
</feature>
<dbReference type="InterPro" id="IPR035914">
    <property type="entry name" value="Sperma_CUB_dom_sf"/>
</dbReference>
<name>A0AAW0X5H5_CHEQU</name>
<comment type="caution">
    <text evidence="10">Lacks conserved residue(s) required for the propagation of feature annotation.</text>
</comment>
<dbReference type="Pfam" id="PF14670">
    <property type="entry name" value="FXa_inhibition"/>
    <property type="match status" value="4"/>
</dbReference>
<keyword evidence="9" id="KW-0325">Glycoprotein</keyword>
<evidence type="ECO:0000259" key="13">
    <source>
        <dbReference type="PROSITE" id="PS50026"/>
    </source>
</evidence>
<dbReference type="SMART" id="SM00179">
    <property type="entry name" value="EGF_CA"/>
    <property type="match status" value="6"/>
</dbReference>
<keyword evidence="2" id="KW-0964">Secreted</keyword>
<reference evidence="14 15" key="1">
    <citation type="journal article" date="2024" name="BMC Genomics">
        <title>Genome assembly of redclaw crayfish (Cherax quadricarinatus) provides insights into its immune adaptation and hypoxia tolerance.</title>
        <authorList>
            <person name="Liu Z."/>
            <person name="Zheng J."/>
            <person name="Li H."/>
            <person name="Fang K."/>
            <person name="Wang S."/>
            <person name="He J."/>
            <person name="Zhou D."/>
            <person name="Weng S."/>
            <person name="Chi M."/>
            <person name="Gu Z."/>
            <person name="He J."/>
            <person name="Li F."/>
            <person name="Wang M."/>
        </authorList>
    </citation>
    <scope>NUCLEOTIDE SEQUENCE [LARGE SCALE GENOMIC DNA]</scope>
    <source>
        <strain evidence="14">ZL_2023a</strain>
    </source>
</reference>
<dbReference type="FunFam" id="2.10.50.10:FF:000032">
    <property type="entry name" value="Uncharacterized protein, isoform A"/>
    <property type="match status" value="1"/>
</dbReference>
<dbReference type="FunFam" id="2.60.120.290:FF:000002">
    <property type="entry name" value="Signal peptide, CUB domain and EGF-like domain-containing 2"/>
    <property type="match status" value="1"/>
</dbReference>
<dbReference type="Gene3D" id="2.60.120.290">
    <property type="entry name" value="Spermadhesin, CUB domain"/>
    <property type="match status" value="1"/>
</dbReference>
<evidence type="ECO:0000256" key="5">
    <source>
        <dbReference type="ARBA" id="ARBA00022729"/>
    </source>
</evidence>
<evidence type="ECO:0000256" key="11">
    <source>
        <dbReference type="SAM" id="SignalP"/>
    </source>
</evidence>
<dbReference type="InterPro" id="IPR000742">
    <property type="entry name" value="EGF"/>
</dbReference>
<keyword evidence="3" id="KW-0272">Extracellular matrix</keyword>
<comment type="caution">
    <text evidence="14">The sequence shown here is derived from an EMBL/GenBank/DDBJ whole genome shotgun (WGS) entry which is preliminary data.</text>
</comment>
<evidence type="ECO:0008006" key="16">
    <source>
        <dbReference type="Google" id="ProtNLM"/>
    </source>
</evidence>
<dbReference type="AlphaFoldDB" id="A0AAW0X5H5"/>
<dbReference type="FunFam" id="2.10.25.10:FF:000010">
    <property type="entry name" value="Pro-epidermal growth factor"/>
    <property type="match status" value="1"/>
</dbReference>
<dbReference type="InterPro" id="IPR000859">
    <property type="entry name" value="CUB_dom"/>
</dbReference>
<dbReference type="Gene3D" id="2.10.25.10">
    <property type="entry name" value="Laminin"/>
    <property type="match status" value="8"/>
</dbReference>
<dbReference type="GO" id="GO:0005615">
    <property type="term" value="C:extracellular space"/>
    <property type="evidence" value="ECO:0007669"/>
    <property type="project" value="TreeGrafter"/>
</dbReference>
<dbReference type="PROSITE" id="PS00010">
    <property type="entry name" value="ASX_HYDROXYL"/>
    <property type="match status" value="4"/>
</dbReference>
<evidence type="ECO:0000256" key="6">
    <source>
        <dbReference type="ARBA" id="ARBA00022737"/>
    </source>
</evidence>
<dbReference type="SMART" id="SM00181">
    <property type="entry name" value="EGF"/>
    <property type="match status" value="10"/>
</dbReference>
<dbReference type="InterPro" id="IPR018097">
    <property type="entry name" value="EGF_Ca-bd_CS"/>
</dbReference>
<dbReference type="PROSITE" id="PS01186">
    <property type="entry name" value="EGF_2"/>
    <property type="match status" value="5"/>
</dbReference>
<dbReference type="SUPFAM" id="SSF49854">
    <property type="entry name" value="Spermadhesin, CUB domain"/>
    <property type="match status" value="1"/>
</dbReference>
<dbReference type="SUPFAM" id="SSF57184">
    <property type="entry name" value="Growth factor receptor domain"/>
    <property type="match status" value="3"/>
</dbReference>
<dbReference type="PROSITE" id="PS50026">
    <property type="entry name" value="EGF_3"/>
    <property type="match status" value="4"/>
</dbReference>
<evidence type="ECO:0000256" key="10">
    <source>
        <dbReference type="PROSITE-ProRule" id="PRU00076"/>
    </source>
</evidence>
<dbReference type="Proteomes" id="UP001445076">
    <property type="component" value="Unassembled WGS sequence"/>
</dbReference>
<dbReference type="Pfam" id="PF12947">
    <property type="entry name" value="EGF_3"/>
    <property type="match status" value="1"/>
</dbReference>
<dbReference type="Pfam" id="PF12662">
    <property type="entry name" value="cEGF"/>
    <property type="match status" value="1"/>
</dbReference>
<dbReference type="InterPro" id="IPR011641">
    <property type="entry name" value="Tyr-kin_ephrin_A/B_rcpt-like"/>
</dbReference>
<dbReference type="Pfam" id="PF00431">
    <property type="entry name" value="CUB"/>
    <property type="match status" value="1"/>
</dbReference>
<dbReference type="PANTHER" id="PTHR24046">
    <property type="entry name" value="SIGNAL PEPTIDE, CUB AND EGF-LIKE DOMAIN-CONTAINING"/>
    <property type="match status" value="1"/>
</dbReference>
<evidence type="ECO:0000256" key="9">
    <source>
        <dbReference type="ARBA" id="ARBA00023180"/>
    </source>
</evidence>
<accession>A0AAW0X5H5</accession>
<keyword evidence="6" id="KW-0677">Repeat</keyword>
<dbReference type="InterPro" id="IPR049883">
    <property type="entry name" value="NOTCH1_EGF-like"/>
</dbReference>
<gene>
    <name evidence="14" type="ORF">OTU49_005696</name>
</gene>
<dbReference type="Pfam" id="PF07645">
    <property type="entry name" value="EGF_CA"/>
    <property type="match status" value="2"/>
</dbReference>
<organism evidence="14 15">
    <name type="scientific">Cherax quadricarinatus</name>
    <name type="common">Australian red claw crayfish</name>
    <dbReference type="NCBI Taxonomy" id="27406"/>
    <lineage>
        <taxon>Eukaryota</taxon>
        <taxon>Metazoa</taxon>
        <taxon>Ecdysozoa</taxon>
        <taxon>Arthropoda</taxon>
        <taxon>Crustacea</taxon>
        <taxon>Multicrustacea</taxon>
        <taxon>Malacostraca</taxon>
        <taxon>Eumalacostraca</taxon>
        <taxon>Eucarida</taxon>
        <taxon>Decapoda</taxon>
        <taxon>Pleocyemata</taxon>
        <taxon>Astacidea</taxon>
        <taxon>Parastacoidea</taxon>
        <taxon>Parastacidae</taxon>
        <taxon>Cherax</taxon>
    </lineage>
</organism>
<evidence type="ECO:0000256" key="2">
    <source>
        <dbReference type="ARBA" id="ARBA00022525"/>
    </source>
</evidence>
<dbReference type="GO" id="GO:0007165">
    <property type="term" value="P:signal transduction"/>
    <property type="evidence" value="ECO:0007669"/>
    <property type="project" value="TreeGrafter"/>
</dbReference>
<evidence type="ECO:0000313" key="15">
    <source>
        <dbReference type="Proteomes" id="UP001445076"/>
    </source>
</evidence>